<keyword evidence="5" id="KW-0472">Membrane</keyword>
<evidence type="ECO:0000256" key="3">
    <source>
        <dbReference type="ARBA" id="ARBA00022679"/>
    </source>
</evidence>
<organism evidence="7 8">
    <name type="scientific">Saccoglossus kowalevskii</name>
    <name type="common">Acorn worm</name>
    <dbReference type="NCBI Taxonomy" id="10224"/>
    <lineage>
        <taxon>Eukaryota</taxon>
        <taxon>Metazoa</taxon>
        <taxon>Hemichordata</taxon>
        <taxon>Enteropneusta</taxon>
        <taxon>Harrimaniidae</taxon>
        <taxon>Saccoglossus</taxon>
    </lineage>
</organism>
<evidence type="ECO:0000313" key="7">
    <source>
        <dbReference type="Proteomes" id="UP000694865"/>
    </source>
</evidence>
<gene>
    <name evidence="8" type="primary">LOC102802723</name>
</gene>
<evidence type="ECO:0000256" key="5">
    <source>
        <dbReference type="SAM" id="Phobius"/>
    </source>
</evidence>
<comment type="pathway">
    <text evidence="1">Phospholipid metabolism; CDP-diacylglycerol biosynthesis; CDP-diacylglycerol from sn-glycerol 3-phosphate: step 2/3.</text>
</comment>
<sequence>MEILPARCTILMKKMLKYAGTFGLASILCGVVFVDRGNKSQTKEALEQTVKIIKKRNAKIWIFPEGTRKYNTECSDPMLPFKKGAFNLAVQAQVPIVPVVFSSQSKFFSYEQKRFTQGEFTVTVMPHVNTIGLTLEDVPTLADKTRQSMIDVYEDTSRDTDAINRNDHRT</sequence>
<dbReference type="EC" id="2.3.1.51" evidence="2"/>
<evidence type="ECO:0000256" key="2">
    <source>
        <dbReference type="ARBA" id="ARBA00013211"/>
    </source>
</evidence>
<dbReference type="Pfam" id="PF01553">
    <property type="entry name" value="Acyltransferase"/>
    <property type="match status" value="1"/>
</dbReference>
<feature type="domain" description="Phospholipid/glycerol acyltransferase" evidence="6">
    <location>
        <begin position="1"/>
        <end position="104"/>
    </location>
</feature>
<dbReference type="GeneID" id="102802723"/>
<name>A0ABM0MQZ6_SACKO</name>
<evidence type="ECO:0000259" key="6">
    <source>
        <dbReference type="SMART" id="SM00563"/>
    </source>
</evidence>
<dbReference type="RefSeq" id="XP_006822437.1">
    <property type="nucleotide sequence ID" value="XM_006822374.1"/>
</dbReference>
<evidence type="ECO:0000256" key="4">
    <source>
        <dbReference type="ARBA" id="ARBA00023315"/>
    </source>
</evidence>
<dbReference type="PANTHER" id="PTHR10434">
    <property type="entry name" value="1-ACYL-SN-GLYCEROL-3-PHOSPHATE ACYLTRANSFERASE"/>
    <property type="match status" value="1"/>
</dbReference>
<proteinExistence type="predicted"/>
<keyword evidence="5" id="KW-1133">Transmembrane helix</keyword>
<evidence type="ECO:0000256" key="1">
    <source>
        <dbReference type="ARBA" id="ARBA00004728"/>
    </source>
</evidence>
<dbReference type="SMART" id="SM00563">
    <property type="entry name" value="PlsC"/>
    <property type="match status" value="1"/>
</dbReference>
<reference evidence="8" key="1">
    <citation type="submission" date="2025-08" db="UniProtKB">
        <authorList>
            <consortium name="RefSeq"/>
        </authorList>
    </citation>
    <scope>IDENTIFICATION</scope>
    <source>
        <tissue evidence="8">Testes</tissue>
    </source>
</reference>
<dbReference type="Proteomes" id="UP000694865">
    <property type="component" value="Unplaced"/>
</dbReference>
<feature type="transmembrane region" description="Helical" evidence="5">
    <location>
        <begin position="15"/>
        <end position="34"/>
    </location>
</feature>
<keyword evidence="4" id="KW-0012">Acyltransferase</keyword>
<dbReference type="CDD" id="cd07989">
    <property type="entry name" value="LPLAT_AGPAT-like"/>
    <property type="match status" value="1"/>
</dbReference>
<keyword evidence="5" id="KW-0812">Transmembrane</keyword>
<dbReference type="PANTHER" id="PTHR10434:SF11">
    <property type="entry name" value="1-ACYL-SN-GLYCEROL-3-PHOSPHATE ACYLTRANSFERASE"/>
    <property type="match status" value="1"/>
</dbReference>
<keyword evidence="7" id="KW-1185">Reference proteome</keyword>
<evidence type="ECO:0000313" key="8">
    <source>
        <dbReference type="RefSeq" id="XP_006822437.1"/>
    </source>
</evidence>
<keyword evidence="3" id="KW-0808">Transferase</keyword>
<dbReference type="SUPFAM" id="SSF69593">
    <property type="entry name" value="Glycerol-3-phosphate (1)-acyltransferase"/>
    <property type="match status" value="1"/>
</dbReference>
<accession>A0ABM0MQZ6</accession>
<protein>
    <recommendedName>
        <fullName evidence="2">1-acylglycerol-3-phosphate O-acyltransferase</fullName>
        <ecNumber evidence="2">2.3.1.51</ecNumber>
    </recommendedName>
</protein>
<dbReference type="InterPro" id="IPR002123">
    <property type="entry name" value="Plipid/glycerol_acylTrfase"/>
</dbReference>